<evidence type="ECO:0000313" key="9">
    <source>
        <dbReference type="EMBL" id="PRY58706.1"/>
    </source>
</evidence>
<feature type="domain" description="IclR-ED" evidence="8">
    <location>
        <begin position="69"/>
        <end position="247"/>
    </location>
</feature>
<dbReference type="Pfam" id="PF09339">
    <property type="entry name" value="HTH_IclR"/>
    <property type="match status" value="1"/>
</dbReference>
<dbReference type="GO" id="GO:0003700">
    <property type="term" value="F:DNA-binding transcription factor activity"/>
    <property type="evidence" value="ECO:0007669"/>
    <property type="project" value="TreeGrafter"/>
</dbReference>
<accession>A0A2T0ULE6</accession>
<dbReference type="FunFam" id="1.10.10.10:FF:000056">
    <property type="entry name" value="IclR family transcriptional regulator"/>
    <property type="match status" value="1"/>
</dbReference>
<evidence type="ECO:0000256" key="5">
    <source>
        <dbReference type="ARBA" id="ARBA00058938"/>
    </source>
</evidence>
<keyword evidence="10" id="KW-1185">Reference proteome</keyword>
<organism evidence="9 10">
    <name type="scientific">Glycomyces artemisiae</name>
    <dbReference type="NCBI Taxonomy" id="1076443"/>
    <lineage>
        <taxon>Bacteria</taxon>
        <taxon>Bacillati</taxon>
        <taxon>Actinomycetota</taxon>
        <taxon>Actinomycetes</taxon>
        <taxon>Glycomycetales</taxon>
        <taxon>Glycomycetaceae</taxon>
        <taxon>Glycomyces</taxon>
    </lineage>
</organism>
<proteinExistence type="predicted"/>
<dbReference type="AlphaFoldDB" id="A0A2T0ULE6"/>
<dbReference type="RefSeq" id="WP_106364763.1">
    <property type="nucleotide sequence ID" value="NZ_PVTJ01000005.1"/>
</dbReference>
<evidence type="ECO:0000259" key="7">
    <source>
        <dbReference type="PROSITE" id="PS51077"/>
    </source>
</evidence>
<dbReference type="EMBL" id="PVTJ01000005">
    <property type="protein sequence ID" value="PRY58706.1"/>
    <property type="molecule type" value="Genomic_DNA"/>
</dbReference>
<dbReference type="Proteomes" id="UP000238176">
    <property type="component" value="Unassembled WGS sequence"/>
</dbReference>
<dbReference type="Pfam" id="PF01614">
    <property type="entry name" value="IclR_C"/>
    <property type="match status" value="1"/>
</dbReference>
<dbReference type="InterPro" id="IPR036388">
    <property type="entry name" value="WH-like_DNA-bd_sf"/>
</dbReference>
<dbReference type="Gene3D" id="3.30.450.40">
    <property type="match status" value="1"/>
</dbReference>
<dbReference type="PANTHER" id="PTHR30136:SF24">
    <property type="entry name" value="HTH-TYPE TRANSCRIPTIONAL REPRESSOR ALLR"/>
    <property type="match status" value="1"/>
</dbReference>
<dbReference type="PROSITE" id="PS51077">
    <property type="entry name" value="HTH_ICLR"/>
    <property type="match status" value="1"/>
</dbReference>
<dbReference type="GO" id="GO:0045892">
    <property type="term" value="P:negative regulation of DNA-templated transcription"/>
    <property type="evidence" value="ECO:0007669"/>
    <property type="project" value="TreeGrafter"/>
</dbReference>
<dbReference type="OrthoDB" id="8479143at2"/>
<dbReference type="InterPro" id="IPR029016">
    <property type="entry name" value="GAF-like_dom_sf"/>
</dbReference>
<dbReference type="SUPFAM" id="SSF46785">
    <property type="entry name" value="Winged helix' DNA-binding domain"/>
    <property type="match status" value="1"/>
</dbReference>
<reference evidence="9 10" key="1">
    <citation type="submission" date="2018-03" db="EMBL/GenBank/DDBJ databases">
        <title>Genomic Encyclopedia of Type Strains, Phase III (KMG-III): the genomes of soil and plant-associated and newly described type strains.</title>
        <authorList>
            <person name="Whitman W."/>
        </authorList>
    </citation>
    <scope>NUCLEOTIDE SEQUENCE [LARGE SCALE GENOMIC DNA]</scope>
    <source>
        <strain evidence="9 10">CGMCC 4.7067</strain>
    </source>
</reference>
<keyword evidence="3" id="KW-0238">DNA-binding</keyword>
<gene>
    <name evidence="9" type="ORF">B0I28_105421</name>
</gene>
<comment type="function">
    <text evidence="5">May be an activator protein for the gylABX operon.</text>
</comment>
<evidence type="ECO:0000313" key="10">
    <source>
        <dbReference type="Proteomes" id="UP000238176"/>
    </source>
</evidence>
<evidence type="ECO:0000256" key="4">
    <source>
        <dbReference type="ARBA" id="ARBA00023163"/>
    </source>
</evidence>
<comment type="caution">
    <text evidence="9">The sequence shown here is derived from an EMBL/GenBank/DDBJ whole genome shotgun (WGS) entry which is preliminary data.</text>
</comment>
<feature type="domain" description="HTH iclR-type" evidence="7">
    <location>
        <begin position="7"/>
        <end position="68"/>
    </location>
</feature>
<dbReference type="Gene3D" id="1.10.10.10">
    <property type="entry name" value="Winged helix-like DNA-binding domain superfamily/Winged helix DNA-binding domain"/>
    <property type="match status" value="1"/>
</dbReference>
<dbReference type="PANTHER" id="PTHR30136">
    <property type="entry name" value="HELIX-TURN-HELIX TRANSCRIPTIONAL REGULATOR, ICLR FAMILY"/>
    <property type="match status" value="1"/>
</dbReference>
<keyword evidence="4" id="KW-0804">Transcription</keyword>
<dbReference type="GO" id="GO:0006071">
    <property type="term" value="P:glycerol metabolic process"/>
    <property type="evidence" value="ECO:0007669"/>
    <property type="project" value="UniProtKB-KW"/>
</dbReference>
<dbReference type="SUPFAM" id="SSF55781">
    <property type="entry name" value="GAF domain-like"/>
    <property type="match status" value="1"/>
</dbReference>
<dbReference type="PROSITE" id="PS51078">
    <property type="entry name" value="ICLR_ED"/>
    <property type="match status" value="1"/>
</dbReference>
<dbReference type="InterPro" id="IPR014757">
    <property type="entry name" value="Tscrpt_reg_IclR_C"/>
</dbReference>
<dbReference type="GO" id="GO:0003677">
    <property type="term" value="F:DNA binding"/>
    <property type="evidence" value="ECO:0007669"/>
    <property type="project" value="UniProtKB-KW"/>
</dbReference>
<keyword evidence="1" id="KW-0319">Glycerol metabolism</keyword>
<protein>
    <recommendedName>
        <fullName evidence="6">Glycerol operon regulatory protein</fullName>
    </recommendedName>
</protein>
<name>A0A2T0ULE6_9ACTN</name>
<keyword evidence="2" id="KW-0805">Transcription regulation</keyword>
<evidence type="ECO:0000259" key="8">
    <source>
        <dbReference type="PROSITE" id="PS51078"/>
    </source>
</evidence>
<evidence type="ECO:0000256" key="3">
    <source>
        <dbReference type="ARBA" id="ARBA00023125"/>
    </source>
</evidence>
<dbReference type="InterPro" id="IPR005471">
    <property type="entry name" value="Tscrpt_reg_IclR_N"/>
</dbReference>
<dbReference type="SMART" id="SM00346">
    <property type="entry name" value="HTH_ICLR"/>
    <property type="match status" value="1"/>
</dbReference>
<dbReference type="InterPro" id="IPR050707">
    <property type="entry name" value="HTH_MetabolicPath_Reg"/>
</dbReference>
<evidence type="ECO:0000256" key="1">
    <source>
        <dbReference type="ARBA" id="ARBA00022798"/>
    </source>
</evidence>
<evidence type="ECO:0000256" key="2">
    <source>
        <dbReference type="ARBA" id="ARBA00023015"/>
    </source>
</evidence>
<sequence>MARGTGVQSVERALALLEALDAAGDAVGIGELAAATGLPAGTIHRLLRTLVDRGWAHQLPDRRYMLGTRIARMGASANALLGRRARPVLRAVAVELGETANLAVFAADAAEYVAQVAGTHSMRMFTEVGSRVPLHSTGVGKALLSRLPDETVRDLLRRTGMPRFTDTTITDPERMVRELAAVRERGYAVDDGEMELGVRCVAVPFTAGVRFAISVSGPAPRMTDALVARAAAALMDAAARLRDELDDRHAGPDRGGDSAQP</sequence>
<evidence type="ECO:0000256" key="6">
    <source>
        <dbReference type="ARBA" id="ARBA00070406"/>
    </source>
</evidence>
<dbReference type="InterPro" id="IPR036390">
    <property type="entry name" value="WH_DNA-bd_sf"/>
</dbReference>